<evidence type="ECO:0000256" key="2">
    <source>
        <dbReference type="ARBA" id="ARBA00008263"/>
    </source>
</evidence>
<evidence type="ECO:0000256" key="3">
    <source>
        <dbReference type="ARBA" id="ARBA00022490"/>
    </source>
</evidence>
<feature type="short sequence motif" description="GyrA-box" evidence="9">
    <location>
        <begin position="525"/>
        <end position="531"/>
    </location>
</feature>
<dbReference type="FunFam" id="3.30.1360.40:FF:000002">
    <property type="entry name" value="DNA gyrase subunit A"/>
    <property type="match status" value="1"/>
</dbReference>
<dbReference type="SMART" id="SM00434">
    <property type="entry name" value="TOP4c"/>
    <property type="match status" value="1"/>
</dbReference>
<dbReference type="GO" id="GO:0005694">
    <property type="term" value="C:chromosome"/>
    <property type="evidence" value="ECO:0007669"/>
    <property type="project" value="InterPro"/>
</dbReference>
<name>A0A841T9R8_9BACL</name>
<dbReference type="Gene3D" id="3.90.199.10">
    <property type="entry name" value="Topoisomerase II, domain 5"/>
    <property type="match status" value="1"/>
</dbReference>
<dbReference type="PANTHER" id="PTHR43493:SF5">
    <property type="entry name" value="DNA GYRASE SUBUNIT A, CHLOROPLASTIC_MITOCHONDRIAL"/>
    <property type="match status" value="1"/>
</dbReference>
<dbReference type="GO" id="GO:0005524">
    <property type="term" value="F:ATP binding"/>
    <property type="evidence" value="ECO:0007669"/>
    <property type="project" value="UniProtKB-UniRule"/>
</dbReference>
<proteinExistence type="inferred from homology"/>
<dbReference type="EMBL" id="JACJVN010000052">
    <property type="protein sequence ID" value="MBB6678253.1"/>
    <property type="molecule type" value="Genomic_DNA"/>
</dbReference>
<dbReference type="PROSITE" id="PS52040">
    <property type="entry name" value="TOPO_IIA"/>
    <property type="match status" value="1"/>
</dbReference>
<dbReference type="NCBIfam" id="NF004043">
    <property type="entry name" value="PRK05560.1"/>
    <property type="match status" value="1"/>
</dbReference>
<keyword evidence="6 9" id="KW-0799">Topoisomerase</keyword>
<evidence type="ECO:0000256" key="8">
    <source>
        <dbReference type="ARBA" id="ARBA00023235"/>
    </source>
</evidence>
<dbReference type="Gene3D" id="2.120.10.90">
    <property type="entry name" value="DNA gyrase/topoisomerase IV, subunit A, C-terminal"/>
    <property type="match status" value="1"/>
</dbReference>
<evidence type="ECO:0000256" key="4">
    <source>
        <dbReference type="ARBA" id="ARBA00022741"/>
    </source>
</evidence>
<dbReference type="GO" id="GO:0009330">
    <property type="term" value="C:DNA topoisomerase type II (double strand cut, ATP-hydrolyzing) complex"/>
    <property type="evidence" value="ECO:0007669"/>
    <property type="project" value="TreeGrafter"/>
</dbReference>
<dbReference type="Gene3D" id="3.30.1360.40">
    <property type="match status" value="1"/>
</dbReference>
<dbReference type="SUPFAM" id="SSF56719">
    <property type="entry name" value="Type II DNA topoisomerase"/>
    <property type="match status" value="1"/>
</dbReference>
<evidence type="ECO:0000256" key="5">
    <source>
        <dbReference type="ARBA" id="ARBA00022840"/>
    </source>
</evidence>
<accession>A0A841T9R8</accession>
<dbReference type="Pfam" id="PF00521">
    <property type="entry name" value="DNA_topoisoIV"/>
    <property type="match status" value="1"/>
</dbReference>
<reference evidence="14 15" key="1">
    <citation type="submission" date="2020-08" db="EMBL/GenBank/DDBJ databases">
        <title>Cohnella phylogeny.</title>
        <authorList>
            <person name="Dunlap C."/>
        </authorList>
    </citation>
    <scope>NUCLEOTIDE SEQUENCE [LARGE SCALE GENOMIC DNA]</scope>
    <source>
        <strain evidence="14 15">DSM 103658</strain>
    </source>
</reference>
<keyword evidence="4 9" id="KW-0547">Nucleotide-binding</keyword>
<dbReference type="SUPFAM" id="SSF101904">
    <property type="entry name" value="GyrA/ParC C-terminal domain-like"/>
    <property type="match status" value="1"/>
</dbReference>
<dbReference type="HAMAP" id="MF_01897">
    <property type="entry name" value="GyrA"/>
    <property type="match status" value="1"/>
</dbReference>
<dbReference type="RefSeq" id="WP_185179523.1">
    <property type="nucleotide sequence ID" value="NZ_CBCSEP010000030.1"/>
</dbReference>
<dbReference type="NCBIfam" id="NF004044">
    <property type="entry name" value="PRK05561.1"/>
    <property type="match status" value="1"/>
</dbReference>
<feature type="domain" description="Topo IIA-type catalytic" evidence="13">
    <location>
        <begin position="35"/>
        <end position="498"/>
    </location>
</feature>
<dbReference type="InterPro" id="IPR005743">
    <property type="entry name" value="GyrA"/>
</dbReference>
<organism evidence="14 15">
    <name type="scientific">Cohnella lubricantis</name>
    <dbReference type="NCBI Taxonomy" id="2163172"/>
    <lineage>
        <taxon>Bacteria</taxon>
        <taxon>Bacillati</taxon>
        <taxon>Bacillota</taxon>
        <taxon>Bacilli</taxon>
        <taxon>Bacillales</taxon>
        <taxon>Paenibacillaceae</taxon>
        <taxon>Cohnella</taxon>
    </lineage>
</organism>
<evidence type="ECO:0000256" key="7">
    <source>
        <dbReference type="ARBA" id="ARBA00023125"/>
    </source>
</evidence>
<keyword evidence="11" id="KW-0175">Coiled coil</keyword>
<dbReference type="FunFam" id="1.10.268.10:FF:000001">
    <property type="entry name" value="DNA gyrase subunit A"/>
    <property type="match status" value="1"/>
</dbReference>
<comment type="similarity">
    <text evidence="2 9">Belongs to the type II topoisomerase GyrA/ParC subunit family.</text>
</comment>
<dbReference type="InterPro" id="IPR035516">
    <property type="entry name" value="Gyrase/topoIV_suA_C"/>
</dbReference>
<evidence type="ECO:0000259" key="13">
    <source>
        <dbReference type="PROSITE" id="PS52040"/>
    </source>
</evidence>
<evidence type="ECO:0000313" key="14">
    <source>
        <dbReference type="EMBL" id="MBB6678253.1"/>
    </source>
</evidence>
<dbReference type="InterPro" id="IPR002205">
    <property type="entry name" value="Topo_IIA_dom_A"/>
</dbReference>
<comment type="subcellular location">
    <subcellularLocation>
        <location evidence="9">Cytoplasm</location>
    </subcellularLocation>
</comment>
<comment type="caution">
    <text evidence="14">The sequence shown here is derived from an EMBL/GenBank/DDBJ whole genome shotgun (WGS) entry which is preliminary data.</text>
</comment>
<keyword evidence="7 9" id="KW-0238">DNA-binding</keyword>
<evidence type="ECO:0000256" key="9">
    <source>
        <dbReference type="HAMAP-Rule" id="MF_01897"/>
    </source>
</evidence>
<comment type="miscellaneous">
    <text evidence="9">Few gyrases are as efficient as E.coli at forming negative supercoils. Not all organisms have 2 type II topoisomerases; in organisms with a single type II topoisomerase this enzyme also has to decatenate newly replicated chromosomes.</text>
</comment>
<dbReference type="EC" id="5.6.2.2" evidence="9"/>
<dbReference type="InterPro" id="IPR013760">
    <property type="entry name" value="Topo_IIA-like_dom_sf"/>
</dbReference>
<keyword evidence="8 9" id="KW-0413">Isomerase</keyword>
<evidence type="ECO:0000256" key="1">
    <source>
        <dbReference type="ARBA" id="ARBA00000185"/>
    </source>
</evidence>
<comment type="function">
    <text evidence="9">A type II topoisomerase that negatively supercoils closed circular double-stranded (ds) DNA in an ATP-dependent manner to modulate DNA topology and maintain chromosomes in an underwound state. Negative supercoiling favors strand separation, and DNA replication, transcription, recombination and repair, all of which involve strand separation. Also able to catalyze the interconversion of other topological isomers of dsDNA rings, including catenanes and knotted rings. Type II topoisomerases break and join 2 DNA strands simultaneously in an ATP-dependent manner.</text>
</comment>
<keyword evidence="15" id="KW-1185">Reference proteome</keyword>
<feature type="coiled-coil region" evidence="11">
    <location>
        <begin position="429"/>
        <end position="477"/>
    </location>
</feature>
<dbReference type="InterPro" id="IPR013758">
    <property type="entry name" value="Topo_IIA_A/C_ab"/>
</dbReference>
<keyword evidence="5 9" id="KW-0067">ATP-binding</keyword>
<evidence type="ECO:0000256" key="6">
    <source>
        <dbReference type="ARBA" id="ARBA00023029"/>
    </source>
</evidence>
<feature type="active site" description="O-(5'-phospho-DNA)-tyrosine intermediate" evidence="9 10">
    <location>
        <position position="123"/>
    </location>
</feature>
<feature type="compositionally biased region" description="Acidic residues" evidence="12">
    <location>
        <begin position="807"/>
        <end position="821"/>
    </location>
</feature>
<dbReference type="FunFam" id="2.120.10.90:FF:000004">
    <property type="entry name" value="DNA gyrase subunit A"/>
    <property type="match status" value="1"/>
</dbReference>
<comment type="subunit">
    <text evidence="9">Heterotetramer, composed of two GyrA and two GyrB chains. In the heterotetramer, GyrA contains the active site tyrosine that forms a transient covalent intermediate with DNA, while GyrB binds cofactors and catalyzes ATP hydrolysis.</text>
</comment>
<dbReference type="GO" id="GO:0003677">
    <property type="term" value="F:DNA binding"/>
    <property type="evidence" value="ECO:0007669"/>
    <property type="project" value="UniProtKB-UniRule"/>
</dbReference>
<dbReference type="InterPro" id="IPR006691">
    <property type="entry name" value="GyrA/parC_rep"/>
</dbReference>
<dbReference type="PANTHER" id="PTHR43493">
    <property type="entry name" value="DNA GYRASE/TOPOISOMERASE SUBUNIT A"/>
    <property type="match status" value="1"/>
</dbReference>
<keyword evidence="3 9" id="KW-0963">Cytoplasm</keyword>
<gene>
    <name evidence="9 14" type="primary">gyrA</name>
    <name evidence="14" type="ORF">H4Q31_13175</name>
</gene>
<sequence>MSEEQRISIRDKEISLEMRESFMSYAMSTIVSRALPDVRDGMKPVHRRILYGMSELGMAPDKPFKKSARIVGEVMGKYHPHGDSSIYEAMVRMAQDFSMRNMLVEGQGNFGSIDGDFAAAMRYTEARLSKIAMELLRDINKETVDFKPNYDGEELEPEVLPARFPNLLVNGTTGIAVGMATNIPPHNLREVIEGAQALIRDPDLTPLDLMEYIKGPDFPTAGYILGREGIRQAYSTGRGSITMRARAEIEETGSKARIIVHELPYQVIKARLVEKIAELVREKKIDGITDLRDESDRNGMRIVIELRRDVNPSVVLNNLYKHTAMQSTFGINMLAIVNKEPKVLNLKEVLYYYLEHQKEVIRRRTEYDLKKAEARAHILQGLRIALDHLDEVIALIRSSQSDEEARNGLIERFGLSFDQAQAILDMRLRRLTGLEREKLEDEYNELIQKIAEYKAILADEQLVLNIINEELEEIKERFGDDRRTEITIGDNEILDEDLIPREDVIITMTHTGYVKRLPVSTYRSQKRGGRGVVGMDTKDDDFIEHLFISNTHHYLLFFTNKGRVFRLKAYEVPELGRTARGTPVINLIQIEQGETIHAVIPVEAFEPNQYLFFATRNGVVKKTPLDDYSNIRKVGLIAISLREDDDLIGVKLTDGEREIVMGTSEGMSIRFSEQDVRPMGRSATGVKGIQLDDNDKVIDMDIVDPDRDVLIVTAKGYGKRTPMSEYRTQTRGGKGIKTLNVTDKNGSIVSLKVVRDDEDLMIMTSSGTLIRTSMSGINTMGRITQGVKLINIKDEDFVATVTRAPSSEDEEEDAGEEQFED</sequence>
<dbReference type="GO" id="GO:0006261">
    <property type="term" value="P:DNA-templated DNA replication"/>
    <property type="evidence" value="ECO:0007669"/>
    <property type="project" value="UniProtKB-UniRule"/>
</dbReference>
<dbReference type="Gene3D" id="1.10.268.10">
    <property type="entry name" value="Topoisomerase, domain 3"/>
    <property type="match status" value="1"/>
</dbReference>
<evidence type="ECO:0000256" key="12">
    <source>
        <dbReference type="SAM" id="MobiDB-lite"/>
    </source>
</evidence>
<dbReference type="NCBIfam" id="TIGR01063">
    <property type="entry name" value="gyrA"/>
    <property type="match status" value="1"/>
</dbReference>
<evidence type="ECO:0000256" key="10">
    <source>
        <dbReference type="PROSITE-ProRule" id="PRU01384"/>
    </source>
</evidence>
<dbReference type="GO" id="GO:0006265">
    <property type="term" value="P:DNA topological change"/>
    <property type="evidence" value="ECO:0007669"/>
    <property type="project" value="UniProtKB-UniRule"/>
</dbReference>
<dbReference type="FunFam" id="3.90.199.10:FF:000001">
    <property type="entry name" value="DNA gyrase subunit A"/>
    <property type="match status" value="1"/>
</dbReference>
<feature type="region of interest" description="Disordered" evidence="12">
    <location>
        <begin position="801"/>
        <end position="821"/>
    </location>
</feature>
<dbReference type="CDD" id="cd00187">
    <property type="entry name" value="TOP4c"/>
    <property type="match status" value="1"/>
</dbReference>
<dbReference type="AlphaFoldDB" id="A0A841T9R8"/>
<evidence type="ECO:0000256" key="11">
    <source>
        <dbReference type="SAM" id="Coils"/>
    </source>
</evidence>
<protein>
    <recommendedName>
        <fullName evidence="9">DNA gyrase subunit A</fullName>
        <ecNumber evidence="9">5.6.2.2</ecNumber>
    </recommendedName>
</protein>
<dbReference type="InterPro" id="IPR050220">
    <property type="entry name" value="Type_II_DNA_Topoisomerases"/>
</dbReference>
<dbReference type="InterPro" id="IPR013757">
    <property type="entry name" value="Topo_IIA_A_a_sf"/>
</dbReference>
<dbReference type="GO" id="GO:0034335">
    <property type="term" value="F:DNA negative supercoiling activity"/>
    <property type="evidence" value="ECO:0007669"/>
    <property type="project" value="UniProtKB-ARBA"/>
</dbReference>
<dbReference type="GO" id="GO:0005737">
    <property type="term" value="C:cytoplasm"/>
    <property type="evidence" value="ECO:0007669"/>
    <property type="project" value="UniProtKB-SubCell"/>
</dbReference>
<evidence type="ECO:0000313" key="15">
    <source>
        <dbReference type="Proteomes" id="UP000574133"/>
    </source>
</evidence>
<comment type="catalytic activity">
    <reaction evidence="1 9 10">
        <text>ATP-dependent breakage, passage and rejoining of double-stranded DNA.</text>
        <dbReference type="EC" id="5.6.2.2"/>
    </reaction>
</comment>
<dbReference type="Proteomes" id="UP000574133">
    <property type="component" value="Unassembled WGS sequence"/>
</dbReference>
<dbReference type="Pfam" id="PF03989">
    <property type="entry name" value="DNA_gyraseA_C"/>
    <property type="match status" value="6"/>
</dbReference>